<dbReference type="RefSeq" id="WP_271088063.1">
    <property type="nucleotide sequence ID" value="NZ_JAPJZH010000002.1"/>
</dbReference>
<reference evidence="6" key="1">
    <citation type="submission" date="2022-11" db="EMBL/GenBank/DDBJ databases">
        <title>Hoeflea poritis sp. nov., isolated from scleractinian coral Porites lutea.</title>
        <authorList>
            <person name="Zhang G."/>
            <person name="Wei Q."/>
            <person name="Cai L."/>
        </authorList>
    </citation>
    <scope>NUCLEOTIDE SEQUENCE</scope>
    <source>
        <strain evidence="6">E7-10</strain>
    </source>
</reference>
<dbReference type="SMART" id="SM00354">
    <property type="entry name" value="HTH_LACI"/>
    <property type="match status" value="1"/>
</dbReference>
<dbReference type="CDD" id="cd06278">
    <property type="entry name" value="PBP1_LacI-like"/>
    <property type="match status" value="1"/>
</dbReference>
<evidence type="ECO:0000256" key="2">
    <source>
        <dbReference type="ARBA" id="ARBA00023015"/>
    </source>
</evidence>
<protein>
    <submittedName>
        <fullName evidence="6">LacI family DNA-binding transcriptional regulator</fullName>
    </submittedName>
</protein>
<accession>A0ABT4VII6</accession>
<gene>
    <name evidence="6" type="ORF">OOZ53_04185</name>
</gene>
<dbReference type="InterPro" id="IPR010982">
    <property type="entry name" value="Lambda_DNA-bd_dom_sf"/>
</dbReference>
<dbReference type="PROSITE" id="PS50932">
    <property type="entry name" value="HTH_LACI_2"/>
    <property type="match status" value="1"/>
</dbReference>
<dbReference type="Pfam" id="PF00356">
    <property type="entry name" value="LacI"/>
    <property type="match status" value="1"/>
</dbReference>
<dbReference type="PANTHER" id="PTHR30146">
    <property type="entry name" value="LACI-RELATED TRANSCRIPTIONAL REPRESSOR"/>
    <property type="match status" value="1"/>
</dbReference>
<dbReference type="PANTHER" id="PTHR30146:SF95">
    <property type="entry name" value="RIBOSE OPERON REPRESSOR"/>
    <property type="match status" value="1"/>
</dbReference>
<organism evidence="6 7">
    <name type="scientific">Hoeflea poritis</name>
    <dbReference type="NCBI Taxonomy" id="2993659"/>
    <lineage>
        <taxon>Bacteria</taxon>
        <taxon>Pseudomonadati</taxon>
        <taxon>Pseudomonadota</taxon>
        <taxon>Alphaproteobacteria</taxon>
        <taxon>Hyphomicrobiales</taxon>
        <taxon>Rhizobiaceae</taxon>
        <taxon>Hoeflea</taxon>
    </lineage>
</organism>
<evidence type="ECO:0000256" key="4">
    <source>
        <dbReference type="ARBA" id="ARBA00023163"/>
    </source>
</evidence>
<evidence type="ECO:0000313" key="6">
    <source>
        <dbReference type="EMBL" id="MDA4844532.1"/>
    </source>
</evidence>
<dbReference type="Gene3D" id="1.10.260.40">
    <property type="entry name" value="lambda repressor-like DNA-binding domains"/>
    <property type="match status" value="1"/>
</dbReference>
<comment type="caution">
    <text evidence="6">The sequence shown here is derived from an EMBL/GenBank/DDBJ whole genome shotgun (WGS) entry which is preliminary data.</text>
</comment>
<evidence type="ECO:0000256" key="1">
    <source>
        <dbReference type="ARBA" id="ARBA00022491"/>
    </source>
</evidence>
<keyword evidence="1" id="KW-0678">Repressor</keyword>
<dbReference type="Gene3D" id="3.40.50.2300">
    <property type="match status" value="2"/>
</dbReference>
<evidence type="ECO:0000256" key="3">
    <source>
        <dbReference type="ARBA" id="ARBA00023125"/>
    </source>
</evidence>
<dbReference type="SUPFAM" id="SSF53822">
    <property type="entry name" value="Periplasmic binding protein-like I"/>
    <property type="match status" value="1"/>
</dbReference>
<keyword evidence="4" id="KW-0804">Transcription</keyword>
<dbReference type="Pfam" id="PF00532">
    <property type="entry name" value="Peripla_BP_1"/>
    <property type="match status" value="1"/>
</dbReference>
<evidence type="ECO:0000313" key="7">
    <source>
        <dbReference type="Proteomes" id="UP001148313"/>
    </source>
</evidence>
<name>A0ABT4VII6_9HYPH</name>
<dbReference type="InterPro" id="IPR028082">
    <property type="entry name" value="Peripla_BP_I"/>
</dbReference>
<feature type="domain" description="HTH lacI-type" evidence="5">
    <location>
        <begin position="3"/>
        <end position="57"/>
    </location>
</feature>
<keyword evidence="7" id="KW-1185">Reference proteome</keyword>
<sequence length="334" mass="36393">MTVTLKEVAERAGVSRSAVSRTFTEGASVSAKTREKVQKAADELGYRPSLIARSLATNRTRLIGLVANNFRNPVFLEVFDLFTRVLQERGFRPLLVNLSTETDPQKSLEMLKQYRVDGIIIATSTLPPTFPHAFSKAGVPVVHAFGRFGSEAGVHVVGIDNVRCGEMAAQTLFDRGYRSIALLGGPQSATSTQDRLAGFLSRLKELGLEPADIRFADNYSYSAGKEAMKALLAEKSVEALFCGDDLICMGAMDAARGSGMKIPQDIGFLGFNDMNMAGWSAYDLTTIRQPVRDIILKSVTLVIEMVDDTEQDADTQPFDCSIVERGTLRPLPAS</sequence>
<dbReference type="Proteomes" id="UP001148313">
    <property type="component" value="Unassembled WGS sequence"/>
</dbReference>
<keyword evidence="3 6" id="KW-0238">DNA-binding</keyword>
<dbReference type="EMBL" id="JAPJZH010000002">
    <property type="protein sequence ID" value="MDA4844532.1"/>
    <property type="molecule type" value="Genomic_DNA"/>
</dbReference>
<evidence type="ECO:0000259" key="5">
    <source>
        <dbReference type="PROSITE" id="PS50932"/>
    </source>
</evidence>
<dbReference type="GO" id="GO:0003677">
    <property type="term" value="F:DNA binding"/>
    <property type="evidence" value="ECO:0007669"/>
    <property type="project" value="UniProtKB-KW"/>
</dbReference>
<dbReference type="CDD" id="cd01392">
    <property type="entry name" value="HTH_LacI"/>
    <property type="match status" value="1"/>
</dbReference>
<proteinExistence type="predicted"/>
<dbReference type="InterPro" id="IPR001761">
    <property type="entry name" value="Peripla_BP/Lac1_sug-bd_dom"/>
</dbReference>
<dbReference type="InterPro" id="IPR000843">
    <property type="entry name" value="HTH_LacI"/>
</dbReference>
<keyword evidence="2" id="KW-0805">Transcription regulation</keyword>
<dbReference type="SUPFAM" id="SSF47413">
    <property type="entry name" value="lambda repressor-like DNA-binding domains"/>
    <property type="match status" value="1"/>
</dbReference>